<proteinExistence type="inferred from homology"/>
<evidence type="ECO:0000256" key="10">
    <source>
        <dbReference type="PIRNR" id="PIRNR006268"/>
    </source>
</evidence>
<dbReference type="PANTHER" id="PTHR30040">
    <property type="entry name" value="THIAMINE BIOSYNTHESIS LIPOPROTEIN APBE"/>
    <property type="match status" value="1"/>
</dbReference>
<dbReference type="Gene3D" id="3.10.520.10">
    <property type="entry name" value="ApbE-like domains"/>
    <property type="match status" value="1"/>
</dbReference>
<evidence type="ECO:0000256" key="6">
    <source>
        <dbReference type="ARBA" id="ARBA00022827"/>
    </source>
</evidence>
<evidence type="ECO:0000256" key="7">
    <source>
        <dbReference type="ARBA" id="ARBA00022842"/>
    </source>
</evidence>
<evidence type="ECO:0000313" key="14">
    <source>
        <dbReference type="Proteomes" id="UP000051181"/>
    </source>
</evidence>
<feature type="chain" id="PRO_5039936705" description="FAD:protein FMN transferase" evidence="12">
    <location>
        <begin position="22"/>
        <end position="310"/>
    </location>
</feature>
<evidence type="ECO:0000256" key="11">
    <source>
        <dbReference type="PIRSR" id="PIRSR006268-2"/>
    </source>
</evidence>
<comment type="cofactor">
    <cofactor evidence="11">
        <name>Mg(2+)</name>
        <dbReference type="ChEBI" id="CHEBI:18420"/>
    </cofactor>
    <cofactor evidence="11">
        <name>Mn(2+)</name>
        <dbReference type="ChEBI" id="CHEBI:29035"/>
    </cofactor>
    <text evidence="11">Magnesium. Can also use manganese.</text>
</comment>
<reference evidence="13 14" key="1">
    <citation type="journal article" date="2015" name="Genome Announc.">
        <title>Expanding the biotechnology potential of lactobacilli through comparative genomics of 213 strains and associated genera.</title>
        <authorList>
            <person name="Sun Z."/>
            <person name="Harris H.M."/>
            <person name="McCann A."/>
            <person name="Guo C."/>
            <person name="Argimon S."/>
            <person name="Zhang W."/>
            <person name="Yang X."/>
            <person name="Jeffery I.B."/>
            <person name="Cooney J.C."/>
            <person name="Kagawa T.F."/>
            <person name="Liu W."/>
            <person name="Song Y."/>
            <person name="Salvetti E."/>
            <person name="Wrobel A."/>
            <person name="Rasinkangas P."/>
            <person name="Parkhill J."/>
            <person name="Rea M.C."/>
            <person name="O'Sullivan O."/>
            <person name="Ritari J."/>
            <person name="Douillard F.P."/>
            <person name="Paul Ross R."/>
            <person name="Yang R."/>
            <person name="Briner A.E."/>
            <person name="Felis G.E."/>
            <person name="de Vos W.M."/>
            <person name="Barrangou R."/>
            <person name="Klaenhammer T.R."/>
            <person name="Caufield P.W."/>
            <person name="Cui Y."/>
            <person name="Zhang H."/>
            <person name="O'Toole P.W."/>
        </authorList>
    </citation>
    <scope>NUCLEOTIDE SEQUENCE [LARGE SCALE GENOMIC DNA]</scope>
    <source>
        <strain evidence="13 14">DSM 20001</strain>
    </source>
</reference>
<evidence type="ECO:0000256" key="4">
    <source>
        <dbReference type="ARBA" id="ARBA00022679"/>
    </source>
</evidence>
<comment type="caution">
    <text evidence="13">The sequence shown here is derived from an EMBL/GenBank/DDBJ whole genome shotgun (WGS) entry which is preliminary data.</text>
</comment>
<feature type="binding site" evidence="11">
    <location>
        <position position="146"/>
    </location>
    <ligand>
        <name>Mg(2+)</name>
        <dbReference type="ChEBI" id="CHEBI:18420"/>
    </ligand>
</feature>
<feature type="signal peptide" evidence="12">
    <location>
        <begin position="1"/>
        <end position="21"/>
    </location>
</feature>
<comment type="catalytic activity">
    <reaction evidence="9 10">
        <text>L-threonyl-[protein] + FAD = FMN-L-threonyl-[protein] + AMP + H(+)</text>
        <dbReference type="Rhea" id="RHEA:36847"/>
        <dbReference type="Rhea" id="RHEA-COMP:11060"/>
        <dbReference type="Rhea" id="RHEA-COMP:11061"/>
        <dbReference type="ChEBI" id="CHEBI:15378"/>
        <dbReference type="ChEBI" id="CHEBI:30013"/>
        <dbReference type="ChEBI" id="CHEBI:57692"/>
        <dbReference type="ChEBI" id="CHEBI:74257"/>
        <dbReference type="ChEBI" id="CHEBI:456215"/>
        <dbReference type="EC" id="2.7.1.180"/>
    </reaction>
</comment>
<dbReference type="AlphaFoldDB" id="A0A0R1FB91"/>
<evidence type="ECO:0000313" key="13">
    <source>
        <dbReference type="EMBL" id="KRK18949.1"/>
    </source>
</evidence>
<keyword evidence="4 10" id="KW-0808">Transferase</keyword>
<keyword evidence="12" id="KW-0732">Signal</keyword>
<dbReference type="InterPro" id="IPR024932">
    <property type="entry name" value="ApbE"/>
</dbReference>
<evidence type="ECO:0000256" key="8">
    <source>
        <dbReference type="ARBA" id="ARBA00031306"/>
    </source>
</evidence>
<protein>
    <recommendedName>
        <fullName evidence="2 10">FAD:protein FMN transferase</fullName>
        <ecNumber evidence="1 10">2.7.1.180</ecNumber>
    </recommendedName>
    <alternativeName>
        <fullName evidence="8 10">Flavin transferase</fullName>
    </alternativeName>
</protein>
<evidence type="ECO:0000256" key="5">
    <source>
        <dbReference type="ARBA" id="ARBA00022723"/>
    </source>
</evidence>
<evidence type="ECO:0000256" key="9">
    <source>
        <dbReference type="ARBA" id="ARBA00048540"/>
    </source>
</evidence>
<dbReference type="SUPFAM" id="SSF143631">
    <property type="entry name" value="ApbE-like"/>
    <property type="match status" value="1"/>
</dbReference>
<name>A0A0R1FB91_9LACO</name>
<dbReference type="PIRSF" id="PIRSF006268">
    <property type="entry name" value="ApbE"/>
    <property type="match status" value="1"/>
</dbReference>
<dbReference type="Pfam" id="PF02424">
    <property type="entry name" value="ApbE"/>
    <property type="match status" value="1"/>
</dbReference>
<evidence type="ECO:0000256" key="1">
    <source>
        <dbReference type="ARBA" id="ARBA00011955"/>
    </source>
</evidence>
<dbReference type="eggNOG" id="COG1477">
    <property type="taxonomic scope" value="Bacteria"/>
</dbReference>
<dbReference type="InterPro" id="IPR003374">
    <property type="entry name" value="ApbE-like_sf"/>
</dbReference>
<accession>A0A0R1FB91</accession>
<dbReference type="PATRIC" id="fig|913848.6.peg.1779"/>
<dbReference type="RefSeq" id="WP_010011301.1">
    <property type="nucleotide sequence ID" value="NZ_AZCN01000005.1"/>
</dbReference>
<dbReference type="EMBL" id="AZCN01000005">
    <property type="protein sequence ID" value="KRK18949.1"/>
    <property type="molecule type" value="Genomic_DNA"/>
</dbReference>
<evidence type="ECO:0000256" key="12">
    <source>
        <dbReference type="SAM" id="SignalP"/>
    </source>
</evidence>
<evidence type="ECO:0000256" key="2">
    <source>
        <dbReference type="ARBA" id="ARBA00016337"/>
    </source>
</evidence>
<dbReference type="EC" id="2.7.1.180" evidence="1 10"/>
<evidence type="ECO:0000256" key="3">
    <source>
        <dbReference type="ARBA" id="ARBA00022630"/>
    </source>
</evidence>
<dbReference type="GeneID" id="65915832"/>
<dbReference type="GO" id="GO:0046872">
    <property type="term" value="F:metal ion binding"/>
    <property type="evidence" value="ECO:0007669"/>
    <property type="project" value="UniProtKB-UniRule"/>
</dbReference>
<keyword evidence="13" id="KW-0449">Lipoprotein</keyword>
<keyword evidence="7 10" id="KW-0460">Magnesium</keyword>
<feature type="binding site" evidence="11">
    <location>
        <position position="260"/>
    </location>
    <ligand>
        <name>Mg(2+)</name>
        <dbReference type="ChEBI" id="CHEBI:18420"/>
    </ligand>
</feature>
<keyword evidence="5 10" id="KW-0479">Metal-binding</keyword>
<sequence length="310" mass="34047">MQPIKKSYFALGTLINLTVFAPATVADIEAAYHLIQHYEDVLTVNRPQSEVMTINHAAGRHAVQVSTLTYQLVKTAVKVSQQALGFNAAIGPLVKLWHIGFSDARKPSPEAIAAKLPLIDPQQIVLNDQQQSVWLRQPGMELDLGAIAKGYIADAIRTLWQQRGVAEGIIDLGGNILLVGQQQWRVGIQSPQQQRGHVILRLTTGAAAVVTSGIYERHLQIDGHDYHHMFDSQTGYPIANNLASVTIIAPDSLTADIWTTIAFYQGLSSTKLIAQQPNLAAIYVTKNQQIYLTAGLRAKVELLDTTYQIK</sequence>
<keyword evidence="3 10" id="KW-0285">Flavoprotein</keyword>
<organism evidence="13 14">
    <name type="scientific">Loigolactobacillus coryniformis subsp. coryniformis KCTC 3167 = DSM 20001</name>
    <dbReference type="NCBI Taxonomy" id="913848"/>
    <lineage>
        <taxon>Bacteria</taxon>
        <taxon>Bacillati</taxon>
        <taxon>Bacillota</taxon>
        <taxon>Bacilli</taxon>
        <taxon>Lactobacillales</taxon>
        <taxon>Lactobacillaceae</taxon>
        <taxon>Loigolactobacillus</taxon>
    </lineage>
</organism>
<gene>
    <name evidence="13" type="ORF">FD22_GL001736</name>
</gene>
<feature type="binding site" evidence="11">
    <location>
        <position position="256"/>
    </location>
    <ligand>
        <name>Mg(2+)</name>
        <dbReference type="ChEBI" id="CHEBI:18420"/>
    </ligand>
</feature>
<dbReference type="Proteomes" id="UP000051181">
    <property type="component" value="Unassembled WGS sequence"/>
</dbReference>
<dbReference type="GO" id="GO:0016740">
    <property type="term" value="F:transferase activity"/>
    <property type="evidence" value="ECO:0007669"/>
    <property type="project" value="UniProtKB-UniRule"/>
</dbReference>
<dbReference type="PANTHER" id="PTHR30040:SF2">
    <property type="entry name" value="FAD:PROTEIN FMN TRANSFERASE"/>
    <property type="match status" value="1"/>
</dbReference>
<comment type="similarity">
    <text evidence="10">Belongs to the ApbE family.</text>
</comment>
<keyword evidence="6 10" id="KW-0274">FAD</keyword>